<accession>A0ABS8WJ19</accession>
<dbReference type="Proteomes" id="UP000823775">
    <property type="component" value="Unassembled WGS sequence"/>
</dbReference>
<proteinExistence type="predicted"/>
<feature type="compositionally biased region" description="Basic and acidic residues" evidence="1">
    <location>
        <begin position="15"/>
        <end position="39"/>
    </location>
</feature>
<comment type="caution">
    <text evidence="2">The sequence shown here is derived from an EMBL/GenBank/DDBJ whole genome shotgun (WGS) entry which is preliminary data.</text>
</comment>
<reference evidence="2 3" key="1">
    <citation type="journal article" date="2021" name="BMC Genomics">
        <title>Datura genome reveals duplications of psychoactive alkaloid biosynthetic genes and high mutation rate following tissue culture.</title>
        <authorList>
            <person name="Rajewski A."/>
            <person name="Carter-House D."/>
            <person name="Stajich J."/>
            <person name="Litt A."/>
        </authorList>
    </citation>
    <scope>NUCLEOTIDE SEQUENCE [LARGE SCALE GENOMIC DNA]</scope>
    <source>
        <strain evidence="2">AR-01</strain>
    </source>
</reference>
<feature type="region of interest" description="Disordered" evidence="1">
    <location>
        <begin position="1"/>
        <end position="56"/>
    </location>
</feature>
<evidence type="ECO:0000313" key="2">
    <source>
        <dbReference type="EMBL" id="MCE3050790.1"/>
    </source>
</evidence>
<name>A0ABS8WJ19_DATST</name>
<organism evidence="2 3">
    <name type="scientific">Datura stramonium</name>
    <name type="common">Jimsonweed</name>
    <name type="synonym">Common thornapple</name>
    <dbReference type="NCBI Taxonomy" id="4076"/>
    <lineage>
        <taxon>Eukaryota</taxon>
        <taxon>Viridiplantae</taxon>
        <taxon>Streptophyta</taxon>
        <taxon>Embryophyta</taxon>
        <taxon>Tracheophyta</taxon>
        <taxon>Spermatophyta</taxon>
        <taxon>Magnoliopsida</taxon>
        <taxon>eudicotyledons</taxon>
        <taxon>Gunneridae</taxon>
        <taxon>Pentapetalae</taxon>
        <taxon>asterids</taxon>
        <taxon>lamiids</taxon>
        <taxon>Solanales</taxon>
        <taxon>Solanaceae</taxon>
        <taxon>Solanoideae</taxon>
        <taxon>Datureae</taxon>
        <taxon>Datura</taxon>
    </lineage>
</organism>
<evidence type="ECO:0000313" key="3">
    <source>
        <dbReference type="Proteomes" id="UP000823775"/>
    </source>
</evidence>
<feature type="compositionally biased region" description="Acidic residues" evidence="1">
    <location>
        <begin position="1"/>
        <end position="14"/>
    </location>
</feature>
<protein>
    <submittedName>
        <fullName evidence="2">Uncharacterized protein</fullName>
    </submittedName>
</protein>
<gene>
    <name evidence="2" type="ORF">HAX54_048185</name>
</gene>
<evidence type="ECO:0000256" key="1">
    <source>
        <dbReference type="SAM" id="MobiDB-lite"/>
    </source>
</evidence>
<dbReference type="EMBL" id="JACEIK010007911">
    <property type="protein sequence ID" value="MCE3050790.1"/>
    <property type="molecule type" value="Genomic_DNA"/>
</dbReference>
<sequence>MCLTDNAEEGNNDSEESRDKDTEAEESGDKERVVEKSGEQVEDSDPATTPEVRSKRLFVQGSRDMYYARLALNE</sequence>
<keyword evidence="3" id="KW-1185">Reference proteome</keyword>